<evidence type="ECO:0000256" key="3">
    <source>
        <dbReference type="PROSITE-ProRule" id="PRU00221"/>
    </source>
</evidence>
<evidence type="ECO:0000313" key="4">
    <source>
        <dbReference type="EMBL" id="KAG8430205.1"/>
    </source>
</evidence>
<dbReference type="AlphaFoldDB" id="A0A8T2IAV8"/>
<dbReference type="InterPro" id="IPR015943">
    <property type="entry name" value="WD40/YVTN_repeat-like_dom_sf"/>
</dbReference>
<name>A0A8T2IAV8_9PIPI</name>
<proteinExistence type="predicted"/>
<dbReference type="InterPro" id="IPR051179">
    <property type="entry name" value="WD_repeat_multifunction"/>
</dbReference>
<gene>
    <name evidence="4" type="ORF">GDO86_018253</name>
</gene>
<dbReference type="Gene3D" id="2.130.10.10">
    <property type="entry name" value="YVTN repeat-like/Quinoprotein amine dehydrogenase"/>
    <property type="match status" value="2"/>
</dbReference>
<evidence type="ECO:0000256" key="2">
    <source>
        <dbReference type="ARBA" id="ARBA00022737"/>
    </source>
</evidence>
<dbReference type="Pfam" id="PF00400">
    <property type="entry name" value="WD40"/>
    <property type="match status" value="2"/>
</dbReference>
<protein>
    <recommendedName>
        <fullName evidence="6">Proteasomal ATPase-associated factor 1</fullName>
    </recommendedName>
</protein>
<dbReference type="InterPro" id="IPR036322">
    <property type="entry name" value="WD40_repeat_dom_sf"/>
</dbReference>
<reference evidence="4" key="1">
    <citation type="thesis" date="2020" institute="ProQuest LLC" country="789 East Eisenhower Parkway, Ann Arbor, MI, USA">
        <title>Comparative Genomics and Chromosome Evolution.</title>
        <authorList>
            <person name="Mudd A.B."/>
        </authorList>
    </citation>
    <scope>NUCLEOTIDE SEQUENCE</scope>
    <source>
        <strain evidence="4">Female2</strain>
        <tissue evidence="4">Blood</tissue>
    </source>
</reference>
<feature type="repeat" description="WD" evidence="3">
    <location>
        <begin position="50"/>
        <end position="81"/>
    </location>
</feature>
<dbReference type="SMART" id="SM00320">
    <property type="entry name" value="WD40"/>
    <property type="match status" value="4"/>
</dbReference>
<keyword evidence="1 3" id="KW-0853">WD repeat</keyword>
<evidence type="ECO:0000256" key="1">
    <source>
        <dbReference type="ARBA" id="ARBA00022574"/>
    </source>
</evidence>
<dbReference type="InterPro" id="IPR001680">
    <property type="entry name" value="WD40_rpt"/>
</dbReference>
<feature type="repeat" description="WD" evidence="3">
    <location>
        <begin position="8"/>
        <end position="49"/>
    </location>
</feature>
<dbReference type="PANTHER" id="PTHR19857">
    <property type="entry name" value="MITOCHONDRIAL DIVISION PROTEIN 1-RELATED"/>
    <property type="match status" value="1"/>
</dbReference>
<dbReference type="PROSITE" id="PS50082">
    <property type="entry name" value="WD_REPEATS_2"/>
    <property type="match status" value="2"/>
</dbReference>
<sequence length="269" mass="29144">MQEIKCILEGHNREVFCCKFFPSGQKILSGGLDSTVRIWSIIDGSCSATMEGHRGSILDVAVVEDGKNVSSGQDGTARLWDSERAVCIYIVDDSYSPINAVAVGPVGDTVNLGSPKETPSDREVGTEGKLLIAAREDKSVEGIGLRSHQSVFVFEASDALNCCTFISSVDVLAGCLDGNIFHLDIRNPQTPVETVQWSETPVLSLVPFGGSYVASYGCGTCYIPQQGPDKVLQLSGPDRQPVHQAAAWEKIVYTCARDRKIRKYEIPDL</sequence>
<dbReference type="Proteomes" id="UP000812440">
    <property type="component" value="Unassembled WGS sequence"/>
</dbReference>
<comment type="caution">
    <text evidence="4">The sequence shown here is derived from an EMBL/GenBank/DDBJ whole genome shotgun (WGS) entry which is preliminary data.</text>
</comment>
<evidence type="ECO:0008006" key="6">
    <source>
        <dbReference type="Google" id="ProtNLM"/>
    </source>
</evidence>
<keyword evidence="5" id="KW-1185">Reference proteome</keyword>
<accession>A0A8T2IAV8</accession>
<organism evidence="4 5">
    <name type="scientific">Hymenochirus boettgeri</name>
    <name type="common">Congo dwarf clawed frog</name>
    <dbReference type="NCBI Taxonomy" id="247094"/>
    <lineage>
        <taxon>Eukaryota</taxon>
        <taxon>Metazoa</taxon>
        <taxon>Chordata</taxon>
        <taxon>Craniata</taxon>
        <taxon>Vertebrata</taxon>
        <taxon>Euteleostomi</taxon>
        <taxon>Amphibia</taxon>
        <taxon>Batrachia</taxon>
        <taxon>Anura</taxon>
        <taxon>Pipoidea</taxon>
        <taxon>Pipidae</taxon>
        <taxon>Pipinae</taxon>
        <taxon>Hymenochirus</taxon>
    </lineage>
</organism>
<dbReference type="PANTHER" id="PTHR19857:SF24">
    <property type="entry name" value="PROTEASOMAL ATPASE-ASSOCIATED FACTOR 1-LIKE ISOFORM X2"/>
    <property type="match status" value="1"/>
</dbReference>
<evidence type="ECO:0000313" key="5">
    <source>
        <dbReference type="Proteomes" id="UP000812440"/>
    </source>
</evidence>
<keyword evidence="2" id="KW-0677">Repeat</keyword>
<dbReference type="OrthoDB" id="27537at2759"/>
<dbReference type="PROSITE" id="PS50294">
    <property type="entry name" value="WD_REPEATS_REGION"/>
    <property type="match status" value="1"/>
</dbReference>
<dbReference type="SUPFAM" id="SSF50978">
    <property type="entry name" value="WD40 repeat-like"/>
    <property type="match status" value="1"/>
</dbReference>
<dbReference type="EMBL" id="JAACNH010001330">
    <property type="protein sequence ID" value="KAG8430205.1"/>
    <property type="molecule type" value="Genomic_DNA"/>
</dbReference>